<evidence type="ECO:0000256" key="2">
    <source>
        <dbReference type="ARBA" id="ARBA00004245"/>
    </source>
</evidence>
<evidence type="ECO:0000256" key="3">
    <source>
        <dbReference type="ARBA" id="ARBA00022490"/>
    </source>
</evidence>
<comment type="subcellular location">
    <subcellularLocation>
        <location evidence="1">Cell projection</location>
        <location evidence="1">Cilium</location>
    </subcellularLocation>
    <subcellularLocation>
        <location evidence="2">Cytoplasm</location>
        <location evidence="2">Cytoskeleton</location>
    </subcellularLocation>
</comment>
<dbReference type="FunCoup" id="A0A7R8UHL3">
    <property type="interactions" value="25"/>
</dbReference>
<dbReference type="GO" id="GO:0005879">
    <property type="term" value="C:axonemal microtubule"/>
    <property type="evidence" value="ECO:0007669"/>
    <property type="project" value="TreeGrafter"/>
</dbReference>
<evidence type="ECO:0000313" key="9">
    <source>
        <dbReference type="Proteomes" id="UP000594454"/>
    </source>
</evidence>
<evidence type="ECO:0000256" key="6">
    <source>
        <dbReference type="SAM" id="MobiDB-lite"/>
    </source>
</evidence>
<dbReference type="GO" id="GO:0005516">
    <property type="term" value="F:calmodulin binding"/>
    <property type="evidence" value="ECO:0007669"/>
    <property type="project" value="TreeGrafter"/>
</dbReference>
<dbReference type="InterPro" id="IPR027012">
    <property type="entry name" value="Enkurin_dom"/>
</dbReference>
<dbReference type="InterPro" id="IPR052102">
    <property type="entry name" value="Enkurin_domain-protein"/>
</dbReference>
<sequence>MAMVYLKEHNENIYNAERIINEPQYQHSLPNQQSQKSSKKGYQKVLPPDVYVSKFRAMVESEAKARKAGHRTMGYANTPLSPPDKFLKKNQGIRWKSSTDHKCIKKNIPPVPRHDEVPAKPPAPTKSKDSEQKSKETIKSIPKRPPPRYVDTRHGTVHDLYSSGLMPHYVFRPAYGKIPDYMSPGKIQQRYKEGFKESNQKRNGGNSFGQQNQGENGARYISQEERCSLLTGLKQNWQKLQQRYQGLSVLTDTEPKKQVKMNLERELKQLEQDIMLLENNPHIYVCDNANQ</sequence>
<evidence type="ECO:0000256" key="4">
    <source>
        <dbReference type="ARBA" id="ARBA00023212"/>
    </source>
</evidence>
<dbReference type="InParanoid" id="A0A7R8UHL3"/>
<feature type="region of interest" description="Disordered" evidence="6">
    <location>
        <begin position="24"/>
        <end position="45"/>
    </location>
</feature>
<reference evidence="8 9" key="1">
    <citation type="submission" date="2020-11" db="EMBL/GenBank/DDBJ databases">
        <authorList>
            <person name="Wallbank WR R."/>
            <person name="Pardo Diaz C."/>
            <person name="Kozak K."/>
            <person name="Martin S."/>
            <person name="Jiggins C."/>
            <person name="Moest M."/>
            <person name="Warren A I."/>
            <person name="Generalovic N T."/>
            <person name="Byers J.R.P. K."/>
            <person name="Montejo-Kovacevich G."/>
            <person name="Yen C E."/>
        </authorList>
    </citation>
    <scope>NUCLEOTIDE SEQUENCE [LARGE SCALE GENOMIC DNA]</scope>
</reference>
<dbReference type="PANTHER" id="PTHR21490:SF0">
    <property type="entry name" value="ENKURIN"/>
    <property type="match status" value="1"/>
</dbReference>
<dbReference type="Pfam" id="PF13864">
    <property type="entry name" value="Enkurin"/>
    <property type="match status" value="1"/>
</dbReference>
<keyword evidence="3" id="KW-0963">Cytoplasm</keyword>
<keyword evidence="5" id="KW-0966">Cell projection</keyword>
<accession>A0A7R8UHL3</accession>
<feature type="compositionally biased region" description="Basic and acidic residues" evidence="6">
    <location>
        <begin position="126"/>
        <end position="138"/>
    </location>
</feature>
<feature type="region of interest" description="Disordered" evidence="6">
    <location>
        <begin position="94"/>
        <end position="154"/>
    </location>
</feature>
<feature type="domain" description="Enkurin" evidence="7">
    <location>
        <begin position="193"/>
        <end position="285"/>
    </location>
</feature>
<dbReference type="Proteomes" id="UP000594454">
    <property type="component" value="Chromosome 2"/>
</dbReference>
<evidence type="ECO:0000256" key="5">
    <source>
        <dbReference type="ARBA" id="ARBA00023273"/>
    </source>
</evidence>
<evidence type="ECO:0000259" key="7">
    <source>
        <dbReference type="PROSITE" id="PS51665"/>
    </source>
</evidence>
<name>A0A7R8UHL3_HERIL</name>
<proteinExistence type="predicted"/>
<dbReference type="PROSITE" id="PS51665">
    <property type="entry name" value="ENKURIN"/>
    <property type="match status" value="1"/>
</dbReference>
<protein>
    <recommendedName>
        <fullName evidence="7">Enkurin domain-containing protein</fullName>
    </recommendedName>
</protein>
<dbReference type="EMBL" id="LR899010">
    <property type="protein sequence ID" value="CAD7080779.1"/>
    <property type="molecule type" value="Genomic_DNA"/>
</dbReference>
<organism evidence="8 9">
    <name type="scientific">Hermetia illucens</name>
    <name type="common">Black soldier fly</name>
    <dbReference type="NCBI Taxonomy" id="343691"/>
    <lineage>
        <taxon>Eukaryota</taxon>
        <taxon>Metazoa</taxon>
        <taxon>Ecdysozoa</taxon>
        <taxon>Arthropoda</taxon>
        <taxon>Hexapoda</taxon>
        <taxon>Insecta</taxon>
        <taxon>Pterygota</taxon>
        <taxon>Neoptera</taxon>
        <taxon>Endopterygota</taxon>
        <taxon>Diptera</taxon>
        <taxon>Brachycera</taxon>
        <taxon>Stratiomyomorpha</taxon>
        <taxon>Stratiomyidae</taxon>
        <taxon>Hermetiinae</taxon>
        <taxon>Hermetia</taxon>
    </lineage>
</organism>
<dbReference type="OMA" id="HRVIYIA"/>
<dbReference type="PANTHER" id="PTHR21490">
    <property type="entry name" value="ENKURIN-RELATED"/>
    <property type="match status" value="1"/>
</dbReference>
<keyword evidence="9" id="KW-1185">Reference proteome</keyword>
<evidence type="ECO:0000256" key="1">
    <source>
        <dbReference type="ARBA" id="ARBA00004138"/>
    </source>
</evidence>
<keyword evidence="4" id="KW-0206">Cytoskeleton</keyword>
<gene>
    <name evidence="8" type="ORF">HERILL_LOCUS3917</name>
</gene>
<dbReference type="OrthoDB" id="2123594at2759"/>
<evidence type="ECO:0000313" key="8">
    <source>
        <dbReference type="EMBL" id="CAD7080779.1"/>
    </source>
</evidence>
<dbReference type="GO" id="GO:0001669">
    <property type="term" value="C:acrosomal vesicle"/>
    <property type="evidence" value="ECO:0007669"/>
    <property type="project" value="TreeGrafter"/>
</dbReference>
<dbReference type="AlphaFoldDB" id="A0A7R8UHL3"/>